<dbReference type="GeneID" id="96003972"/>
<dbReference type="PIRSF" id="PIRSF038084">
    <property type="entry name" value="HAT-B_cat"/>
    <property type="match status" value="1"/>
</dbReference>
<protein>
    <recommendedName>
        <fullName evidence="3 7">Histone acetyltransferase type B catalytic subunit</fullName>
        <ecNumber evidence="2 7">2.3.1.48</ecNumber>
    </recommendedName>
</protein>
<dbReference type="InterPro" id="IPR016181">
    <property type="entry name" value="Acyl_CoA_acyltransferase"/>
</dbReference>
<feature type="region of interest" description="Disordered" evidence="11">
    <location>
        <begin position="467"/>
        <end position="514"/>
    </location>
</feature>
<evidence type="ECO:0000313" key="14">
    <source>
        <dbReference type="Proteomes" id="UP000803884"/>
    </source>
</evidence>
<dbReference type="GO" id="GO:0005634">
    <property type="term" value="C:nucleus"/>
    <property type="evidence" value="ECO:0007669"/>
    <property type="project" value="UniProtKB-SubCell"/>
</dbReference>
<dbReference type="Pfam" id="PF10394">
    <property type="entry name" value="Hat1_N"/>
    <property type="match status" value="1"/>
</dbReference>
<comment type="catalytic activity">
    <reaction evidence="6 7">
        <text>L-lysyl-[protein] + acetyl-CoA = N(6)-acetyl-L-lysyl-[protein] + CoA + H(+)</text>
        <dbReference type="Rhea" id="RHEA:45948"/>
        <dbReference type="Rhea" id="RHEA-COMP:9752"/>
        <dbReference type="Rhea" id="RHEA-COMP:10731"/>
        <dbReference type="ChEBI" id="CHEBI:15378"/>
        <dbReference type="ChEBI" id="CHEBI:29969"/>
        <dbReference type="ChEBI" id="CHEBI:57287"/>
        <dbReference type="ChEBI" id="CHEBI:57288"/>
        <dbReference type="ChEBI" id="CHEBI:61930"/>
        <dbReference type="EC" id="2.3.1.48"/>
    </reaction>
</comment>
<evidence type="ECO:0000313" key="13">
    <source>
        <dbReference type="EMBL" id="KAL1588959.1"/>
    </source>
</evidence>
<dbReference type="RefSeq" id="XP_069232064.1">
    <property type="nucleotide sequence ID" value="XM_069371134.1"/>
</dbReference>
<evidence type="ECO:0000256" key="4">
    <source>
        <dbReference type="ARBA" id="ARBA00022679"/>
    </source>
</evidence>
<dbReference type="SUPFAM" id="SSF55729">
    <property type="entry name" value="Acyl-CoA N-acyltransferases (Nat)"/>
    <property type="match status" value="1"/>
</dbReference>
<sequence length="514" mass="58421">MAADGELEELITQQVNEWSSNSNGCFHISLVRSDGSEHAAFQPAFTYPIFGDEEAIFGYQDLDIDLKFAAHDLRPELNVRYGKKFQAIGDIKPTDVKEPLRDFLPMEAFDTAVAGEATVAGWTPPGEKLREYTKNGEKYEVWCASLTDPAAKKLLENMQILVPMFIEGGTILQLEQDWTTQRWKLFLLYRVFDDAAENTSPYAFVGFGTSYRVFTFPDRRQPDPYHLKLLQGDEASRAKVSQASAEDFVSALCDDGVQSPLDLPSRERLSQFIILPTFQGAGHGQELYNAMYKHLIAPANVIELTVEDPNEAFDDLRDLCDMLYLRANNPEFQNLRINTGVPAENLKPKSHIPVELIVPGDVTDKIRKQSKIHSRQLGRLVEMQTLSTIPAFNRSRNRITRKERSTNEHDKAYFFWRLYAKHRIYIFNRDPLMQLDLQERPEKVEGALDSVLEGYTSMLERVEAMEQGKPTVGGASRASRKRKVVDEDEDDEWEDESEDEAVAANGSHKKARIA</sequence>
<evidence type="ECO:0000259" key="12">
    <source>
        <dbReference type="Pfam" id="PF10394"/>
    </source>
</evidence>
<reference evidence="13 14" key="1">
    <citation type="journal article" date="2020" name="Microbiol. Resour. Announc.">
        <title>Draft Genome Sequence of a Cladosporium Species Isolated from the Mesophotic Ascidian Didemnum maculosum.</title>
        <authorList>
            <person name="Gioti A."/>
            <person name="Siaperas R."/>
            <person name="Nikolaivits E."/>
            <person name="Le Goff G."/>
            <person name="Ouazzani J."/>
            <person name="Kotoulas G."/>
            <person name="Topakas E."/>
        </authorList>
    </citation>
    <scope>NUCLEOTIDE SEQUENCE [LARGE SCALE GENOMIC DNA]</scope>
    <source>
        <strain evidence="13 14">TM138-S3</strain>
    </source>
</reference>
<evidence type="ECO:0000256" key="5">
    <source>
        <dbReference type="ARBA" id="ARBA00023315"/>
    </source>
</evidence>
<keyword evidence="5 7" id="KW-0012">Acyltransferase</keyword>
<evidence type="ECO:0000256" key="11">
    <source>
        <dbReference type="SAM" id="MobiDB-lite"/>
    </source>
</evidence>
<dbReference type="GO" id="GO:0005737">
    <property type="term" value="C:cytoplasm"/>
    <property type="evidence" value="ECO:0007669"/>
    <property type="project" value="UniProtKB-SubCell"/>
</dbReference>
<accession>A0AB34KV61</accession>
<evidence type="ECO:0000256" key="6">
    <source>
        <dbReference type="ARBA" id="ARBA00048017"/>
    </source>
</evidence>
<dbReference type="InterPro" id="IPR019467">
    <property type="entry name" value="Hat1_N"/>
</dbReference>
<evidence type="ECO:0000256" key="10">
    <source>
        <dbReference type="PIRSR" id="PIRSR038084-3"/>
    </source>
</evidence>
<feature type="region of interest" description="Interaction with histone H4 N-terminus" evidence="9">
    <location>
        <begin position="52"/>
        <end position="54"/>
    </location>
</feature>
<keyword evidence="14" id="KW-1185">Reference proteome</keyword>
<feature type="binding site" evidence="9">
    <location>
        <begin position="272"/>
        <end position="274"/>
    </location>
    <ligand>
        <name>acetyl-CoA</name>
        <dbReference type="ChEBI" id="CHEBI:57288"/>
    </ligand>
</feature>
<evidence type="ECO:0000256" key="1">
    <source>
        <dbReference type="ARBA" id="ARBA00010543"/>
    </source>
</evidence>
<evidence type="ECO:0000256" key="9">
    <source>
        <dbReference type="PIRSR" id="PIRSR038084-2"/>
    </source>
</evidence>
<dbReference type="PANTHER" id="PTHR12046">
    <property type="entry name" value="HISTONE ACETYLTRANSFERASE TYPE B CATALYTIC SUBUNIT"/>
    <property type="match status" value="1"/>
</dbReference>
<comment type="subunit">
    <text evidence="7">Component of the HAT-B complex composed of at least HAT1 and HAT2. The HAT-B complex binds to histone H4 tail.</text>
</comment>
<feature type="site" description="Interaction with histone H4 N-terminus" evidence="10">
    <location>
        <position position="183"/>
    </location>
</feature>
<dbReference type="GO" id="GO:0000781">
    <property type="term" value="C:chromosome, telomeric region"/>
    <property type="evidence" value="ECO:0007669"/>
    <property type="project" value="GOC"/>
</dbReference>
<dbReference type="EC" id="2.3.1.48" evidence="2 7"/>
<keyword evidence="4 7" id="KW-0808">Transferase</keyword>
<organism evidence="13 14">
    <name type="scientific">Cladosporium halotolerans</name>
    <dbReference type="NCBI Taxonomy" id="1052096"/>
    <lineage>
        <taxon>Eukaryota</taxon>
        <taxon>Fungi</taxon>
        <taxon>Dikarya</taxon>
        <taxon>Ascomycota</taxon>
        <taxon>Pezizomycotina</taxon>
        <taxon>Dothideomycetes</taxon>
        <taxon>Dothideomycetidae</taxon>
        <taxon>Cladosporiales</taxon>
        <taxon>Cladosporiaceae</taxon>
        <taxon>Cladosporium</taxon>
    </lineage>
</organism>
<evidence type="ECO:0000256" key="3">
    <source>
        <dbReference type="ARBA" id="ARBA00021268"/>
    </source>
</evidence>
<feature type="compositionally biased region" description="Acidic residues" evidence="11">
    <location>
        <begin position="486"/>
        <end position="501"/>
    </location>
</feature>
<feature type="binding site" evidence="9">
    <location>
        <position position="310"/>
    </location>
    <ligand>
        <name>acetyl-CoA</name>
        <dbReference type="ChEBI" id="CHEBI:57288"/>
    </ligand>
</feature>
<evidence type="ECO:0000256" key="8">
    <source>
        <dbReference type="PIRSR" id="PIRSR038084-1"/>
    </source>
</evidence>
<dbReference type="Gene3D" id="3.40.630.30">
    <property type="match status" value="1"/>
</dbReference>
<comment type="caution">
    <text evidence="13">The sequence shown here is derived from an EMBL/GenBank/DDBJ whole genome shotgun (WGS) entry which is preliminary data.</text>
</comment>
<feature type="active site" description="Proton donor/acceptor" evidence="8">
    <location>
        <position position="307"/>
    </location>
</feature>
<keyword evidence="7" id="KW-0963">Cytoplasm</keyword>
<dbReference type="GO" id="GO:0004402">
    <property type="term" value="F:histone acetyltransferase activity"/>
    <property type="evidence" value="ECO:0007669"/>
    <property type="project" value="UniProtKB-UniRule"/>
</dbReference>
<dbReference type="GO" id="GO:0031509">
    <property type="term" value="P:subtelomeric heterochromatin formation"/>
    <property type="evidence" value="ECO:0007669"/>
    <property type="project" value="InterPro"/>
</dbReference>
<dbReference type="InterPro" id="IPR037113">
    <property type="entry name" value="Hat1_N_sf"/>
</dbReference>
<keyword evidence="7" id="KW-0539">Nucleus</keyword>
<comment type="subcellular location">
    <subcellularLocation>
        <location evidence="7">Cytoplasm</location>
    </subcellularLocation>
    <subcellularLocation>
        <location evidence="7">Nucleus</location>
    </subcellularLocation>
</comment>
<gene>
    <name evidence="13" type="ORF">WHR41_02528</name>
</gene>
<comment type="similarity">
    <text evidence="1 7">Belongs to the HAT1 family.</text>
</comment>
<dbReference type="Proteomes" id="UP000803884">
    <property type="component" value="Unassembled WGS sequence"/>
</dbReference>
<evidence type="ECO:0000256" key="2">
    <source>
        <dbReference type="ARBA" id="ARBA00013184"/>
    </source>
</evidence>
<evidence type="ECO:0000256" key="7">
    <source>
        <dbReference type="PIRNR" id="PIRNR038084"/>
    </source>
</evidence>
<dbReference type="EMBL" id="JAAQHG020000006">
    <property type="protein sequence ID" value="KAL1588959.1"/>
    <property type="molecule type" value="Genomic_DNA"/>
</dbReference>
<comment type="function">
    <text evidence="7">Catalytic component of the histone acetylase B (HAT-B) complex. Has intrinsic substrate specificity that modifies lysine in recognition sequence GXGKXG. Involved in DNA double-strand break repair.</text>
</comment>
<dbReference type="Gene3D" id="3.90.360.10">
    <property type="entry name" value="Histone acetyl transferase 1 (HAT1), N-terminal domain"/>
    <property type="match status" value="1"/>
</dbReference>
<dbReference type="AlphaFoldDB" id="A0AB34KV61"/>
<feature type="domain" description="Histone acetyl transferase HAT1 N-terminal" evidence="12">
    <location>
        <begin position="18"/>
        <end position="167"/>
    </location>
</feature>
<proteinExistence type="inferred from homology"/>
<dbReference type="InterPro" id="IPR017380">
    <property type="entry name" value="Hist_AcTrfase_B-typ_cat-su"/>
</dbReference>
<name>A0AB34KV61_9PEZI</name>